<evidence type="ECO:0000256" key="1">
    <source>
        <dbReference type="ARBA" id="ARBA00023125"/>
    </source>
</evidence>
<feature type="non-terminal residue" evidence="3">
    <location>
        <position position="1"/>
    </location>
</feature>
<gene>
    <name evidence="3" type="ORF">OBE_00829</name>
</gene>
<proteinExistence type="predicted"/>
<dbReference type="GO" id="GO:0000160">
    <property type="term" value="P:phosphorelay signal transduction system"/>
    <property type="evidence" value="ECO:0007669"/>
    <property type="project" value="InterPro"/>
</dbReference>
<sequence>KIEDTPNQPKYLLTERGIGYKWVVE</sequence>
<organism evidence="3">
    <name type="scientific">human gut metagenome</name>
    <dbReference type="NCBI Taxonomy" id="408170"/>
    <lineage>
        <taxon>unclassified sequences</taxon>
        <taxon>metagenomes</taxon>
        <taxon>organismal metagenomes</taxon>
    </lineage>
</organism>
<dbReference type="AlphaFoldDB" id="K1U2F1"/>
<name>K1U2F1_9ZZZZ</name>
<dbReference type="GO" id="GO:0003677">
    <property type="term" value="F:DNA binding"/>
    <property type="evidence" value="ECO:0007669"/>
    <property type="project" value="UniProtKB-KW"/>
</dbReference>
<dbReference type="InterPro" id="IPR001867">
    <property type="entry name" value="OmpR/PhoB-type_DNA-bd"/>
</dbReference>
<evidence type="ECO:0000259" key="2">
    <source>
        <dbReference type="PROSITE" id="PS51755"/>
    </source>
</evidence>
<evidence type="ECO:0000313" key="3">
    <source>
        <dbReference type="EMBL" id="EKC76458.1"/>
    </source>
</evidence>
<dbReference type="EMBL" id="AJWZ01000567">
    <property type="protein sequence ID" value="EKC76458.1"/>
    <property type="molecule type" value="Genomic_DNA"/>
</dbReference>
<dbReference type="GO" id="GO:0006355">
    <property type="term" value="P:regulation of DNA-templated transcription"/>
    <property type="evidence" value="ECO:0007669"/>
    <property type="project" value="InterPro"/>
</dbReference>
<reference evidence="3" key="1">
    <citation type="journal article" date="2013" name="Environ. Microbiol.">
        <title>Microbiota from the distal guts of lean and obese adolescents exhibit partial functional redundancy besides clear differences in community structure.</title>
        <authorList>
            <person name="Ferrer M."/>
            <person name="Ruiz A."/>
            <person name="Lanza F."/>
            <person name="Haange S.B."/>
            <person name="Oberbach A."/>
            <person name="Till H."/>
            <person name="Bargiela R."/>
            <person name="Campoy C."/>
            <person name="Segura M.T."/>
            <person name="Richter M."/>
            <person name="von Bergen M."/>
            <person name="Seifert J."/>
            <person name="Suarez A."/>
        </authorList>
    </citation>
    <scope>NUCLEOTIDE SEQUENCE</scope>
</reference>
<comment type="caution">
    <text evidence="3">The sequence shown here is derived from an EMBL/GenBank/DDBJ whole genome shotgun (WGS) entry which is preliminary data.</text>
</comment>
<dbReference type="PROSITE" id="PS51755">
    <property type="entry name" value="OMPR_PHOB"/>
    <property type="match status" value="1"/>
</dbReference>
<protein>
    <recommendedName>
        <fullName evidence="2">OmpR/PhoB-type domain-containing protein</fullName>
    </recommendedName>
</protein>
<feature type="domain" description="OmpR/PhoB-type" evidence="2">
    <location>
        <begin position="1"/>
        <end position="24"/>
    </location>
</feature>
<keyword evidence="1" id="KW-0238">DNA-binding</keyword>
<accession>K1U2F1</accession>